<dbReference type="PROSITE" id="PS50935">
    <property type="entry name" value="SSB"/>
    <property type="match status" value="1"/>
</dbReference>
<dbReference type="InterPro" id="IPR012340">
    <property type="entry name" value="NA-bd_OB-fold"/>
</dbReference>
<dbReference type="PROSITE" id="PS00430">
    <property type="entry name" value="TONB_DEPENDENT_REC_1"/>
    <property type="match status" value="1"/>
</dbReference>
<organism evidence="4 5">
    <name type="scientific">Nocardia panacis</name>
    <dbReference type="NCBI Taxonomy" id="2340916"/>
    <lineage>
        <taxon>Bacteria</taxon>
        <taxon>Bacillati</taxon>
        <taxon>Actinomycetota</taxon>
        <taxon>Actinomycetes</taxon>
        <taxon>Mycobacteriales</taxon>
        <taxon>Nocardiaceae</taxon>
        <taxon>Nocardia</taxon>
    </lineage>
</organism>
<dbReference type="AlphaFoldDB" id="A0A3A4KSQ4"/>
<evidence type="ECO:0000256" key="3">
    <source>
        <dbReference type="SAM" id="MobiDB-lite"/>
    </source>
</evidence>
<keyword evidence="5" id="KW-1185">Reference proteome</keyword>
<dbReference type="SUPFAM" id="SSF50249">
    <property type="entry name" value="Nucleic acid-binding proteins"/>
    <property type="match status" value="1"/>
</dbReference>
<dbReference type="Gene3D" id="2.40.50.140">
    <property type="entry name" value="Nucleic acid-binding proteins"/>
    <property type="match status" value="1"/>
</dbReference>
<gene>
    <name evidence="4" type="ORF">D5S18_03115</name>
</gene>
<sequence>MEQQSMTTTLDTTGTGFIIAEIELKFTPAGQAVANFPISFGRNVKDLAGEWEKRDTILVRATAWGLLAEFIAENFQAKAEIEVSGPIFEQSWTDKDGNERKSLAMRVRQASGPIQKREYSNSGSDAAKPSKRGNGKKASPWDSDDI</sequence>
<protein>
    <submittedName>
        <fullName evidence="4">Single-stranded DNA-binding protein</fullName>
    </submittedName>
</protein>
<dbReference type="Pfam" id="PF00436">
    <property type="entry name" value="SSB"/>
    <property type="match status" value="1"/>
</dbReference>
<dbReference type="EMBL" id="QZFU01000010">
    <property type="protein sequence ID" value="RJO79336.1"/>
    <property type="molecule type" value="Genomic_DNA"/>
</dbReference>
<accession>A0A3A4KSQ4</accession>
<reference evidence="4 5" key="1">
    <citation type="submission" date="2018-09" db="EMBL/GenBank/DDBJ databases">
        <title>YIM PH21274 draft genome.</title>
        <authorList>
            <person name="Miao C."/>
        </authorList>
    </citation>
    <scope>NUCLEOTIDE SEQUENCE [LARGE SCALE GENOMIC DNA]</scope>
    <source>
        <strain evidence="4 5">YIM PH 21724</strain>
    </source>
</reference>
<name>A0A3A4KSQ4_9NOCA</name>
<dbReference type="InterPro" id="IPR010916">
    <property type="entry name" value="TonB_box_CS"/>
</dbReference>
<evidence type="ECO:0000313" key="4">
    <source>
        <dbReference type="EMBL" id="RJO79336.1"/>
    </source>
</evidence>
<comment type="caution">
    <text evidence="4">The sequence shown here is derived from an EMBL/GenBank/DDBJ whole genome shotgun (WGS) entry which is preliminary data.</text>
</comment>
<evidence type="ECO:0000256" key="2">
    <source>
        <dbReference type="PROSITE-ProRule" id="PRU00252"/>
    </source>
</evidence>
<dbReference type="GO" id="GO:0003697">
    <property type="term" value="F:single-stranded DNA binding"/>
    <property type="evidence" value="ECO:0007669"/>
    <property type="project" value="InterPro"/>
</dbReference>
<dbReference type="CDD" id="cd04496">
    <property type="entry name" value="SSB_OBF"/>
    <property type="match status" value="1"/>
</dbReference>
<dbReference type="Proteomes" id="UP000266677">
    <property type="component" value="Unassembled WGS sequence"/>
</dbReference>
<feature type="compositionally biased region" description="Basic and acidic residues" evidence="3">
    <location>
        <begin position="92"/>
        <end position="102"/>
    </location>
</feature>
<proteinExistence type="predicted"/>
<dbReference type="InterPro" id="IPR000424">
    <property type="entry name" value="Primosome_PriB/ssb"/>
</dbReference>
<evidence type="ECO:0000313" key="5">
    <source>
        <dbReference type="Proteomes" id="UP000266677"/>
    </source>
</evidence>
<keyword evidence="1 2" id="KW-0238">DNA-binding</keyword>
<feature type="region of interest" description="Disordered" evidence="3">
    <location>
        <begin position="86"/>
        <end position="146"/>
    </location>
</feature>
<evidence type="ECO:0000256" key="1">
    <source>
        <dbReference type="ARBA" id="ARBA00023125"/>
    </source>
</evidence>